<dbReference type="PANTHER" id="PTHR37804:SF1">
    <property type="entry name" value="CDAA REGULATORY PROTEIN CDAR"/>
    <property type="match status" value="1"/>
</dbReference>
<comment type="caution">
    <text evidence="1">The sequence shown here is derived from an EMBL/GenBank/DDBJ whole genome shotgun (WGS) entry which is preliminary data.</text>
</comment>
<name>A0ABT1AUX7_9FLAO</name>
<evidence type="ECO:0008006" key="3">
    <source>
        <dbReference type="Google" id="ProtNLM"/>
    </source>
</evidence>
<protein>
    <recommendedName>
        <fullName evidence="3">YbbR-like domain-containing protein</fullName>
    </recommendedName>
</protein>
<dbReference type="PANTHER" id="PTHR37804">
    <property type="entry name" value="CDAA REGULATORY PROTEIN CDAR"/>
    <property type="match status" value="1"/>
</dbReference>
<proteinExistence type="predicted"/>
<keyword evidence="2" id="KW-1185">Reference proteome</keyword>
<sequence>MIKRLQSGMKHRKVRVFLIFLAFSFTAWFISRLSQSYSHTVKVRLEYAHLPREMVLMQAPPEAVGVRLRASGFQLLRYQLSPKTIAIDLREAQQGSRGFYISPAAYWGQIEAQLGESASLLQAPGDTLFVDFQKVISKTVPVRVEASLDFAQNHMLDGELVISPETVEVLGPPAEIDSLYELRTVPLALEQIKEDFEHTLALAGREHFPHTRFSAERISVSAKVFRFSEAVVEVPVEVVNAPEDLQIQMFPKIVGVLCRGRIATLKDLKPEDFRLVADYASSQVESGRLQLSLEKQPGEVYEAQPLETSVEFIIKRE</sequence>
<accession>A0ABT1AUX7</accession>
<evidence type="ECO:0000313" key="1">
    <source>
        <dbReference type="EMBL" id="MCO5723729.1"/>
    </source>
</evidence>
<dbReference type="InterPro" id="IPR053154">
    <property type="entry name" value="c-di-AMP_regulator"/>
</dbReference>
<dbReference type="EMBL" id="JAMXIB010000001">
    <property type="protein sequence ID" value="MCO5723729.1"/>
    <property type="molecule type" value="Genomic_DNA"/>
</dbReference>
<evidence type="ECO:0000313" key="2">
    <source>
        <dbReference type="Proteomes" id="UP001206312"/>
    </source>
</evidence>
<organism evidence="1 2">
    <name type="scientific">Robiginitalea marina</name>
    <dbReference type="NCBI Taxonomy" id="2954105"/>
    <lineage>
        <taxon>Bacteria</taxon>
        <taxon>Pseudomonadati</taxon>
        <taxon>Bacteroidota</taxon>
        <taxon>Flavobacteriia</taxon>
        <taxon>Flavobacteriales</taxon>
        <taxon>Flavobacteriaceae</taxon>
        <taxon>Robiginitalea</taxon>
    </lineage>
</organism>
<gene>
    <name evidence="1" type="ORF">NG653_02595</name>
</gene>
<dbReference type="Gene3D" id="2.170.120.40">
    <property type="entry name" value="YbbR-like domain"/>
    <property type="match status" value="1"/>
</dbReference>
<reference evidence="1 2" key="1">
    <citation type="submission" date="2022-06" db="EMBL/GenBank/DDBJ databases">
        <authorList>
            <person name="Xuan X."/>
        </authorList>
    </citation>
    <scope>NUCLEOTIDE SEQUENCE [LARGE SCALE GENOMIC DNA]</scope>
    <source>
        <strain evidence="1 2">2V75</strain>
    </source>
</reference>
<dbReference type="Proteomes" id="UP001206312">
    <property type="component" value="Unassembled WGS sequence"/>
</dbReference>
<dbReference type="Gene3D" id="2.170.120.30">
    <property type="match status" value="1"/>
</dbReference>
<dbReference type="RefSeq" id="WP_252740096.1">
    <property type="nucleotide sequence ID" value="NZ_JAMXIB010000001.1"/>
</dbReference>